<evidence type="ECO:0000256" key="1">
    <source>
        <dbReference type="SAM" id="Phobius"/>
    </source>
</evidence>
<keyword evidence="1" id="KW-1133">Transmembrane helix</keyword>
<evidence type="ECO:0000313" key="2">
    <source>
        <dbReference type="EMBL" id="SDE15005.1"/>
    </source>
</evidence>
<protein>
    <submittedName>
        <fullName evidence="2">Uncharacterized protein</fullName>
    </submittedName>
</protein>
<keyword evidence="1" id="KW-0472">Membrane</keyword>
<sequence>MSMNEATAADLAPATARGLSVEARIWIGLAVFIAVVAAATVTWGAVGLAMCALACVPVCYAMILLITVGK</sequence>
<dbReference type="STRING" id="282683.SAMN04488105_101200"/>
<dbReference type="Proteomes" id="UP000198994">
    <property type="component" value="Unassembled WGS sequence"/>
</dbReference>
<keyword evidence="3" id="KW-1185">Reference proteome</keyword>
<accession>A0A1G7ALX5</accession>
<dbReference type="EMBL" id="FNAV01000001">
    <property type="protein sequence ID" value="SDE15005.1"/>
    <property type="molecule type" value="Genomic_DNA"/>
</dbReference>
<gene>
    <name evidence="2" type="ORF">SAMN04488105_101200</name>
</gene>
<evidence type="ECO:0000313" key="3">
    <source>
        <dbReference type="Proteomes" id="UP000198994"/>
    </source>
</evidence>
<reference evidence="3" key="1">
    <citation type="submission" date="2016-10" db="EMBL/GenBank/DDBJ databases">
        <authorList>
            <person name="Varghese N."/>
            <person name="Submissions S."/>
        </authorList>
    </citation>
    <scope>NUCLEOTIDE SEQUENCE [LARGE SCALE GENOMIC DNA]</scope>
    <source>
        <strain evidence="3">DSM 10146</strain>
    </source>
</reference>
<keyword evidence="1" id="KW-0812">Transmembrane</keyword>
<organism evidence="2 3">
    <name type="scientific">Salipiger thiooxidans</name>
    <dbReference type="NCBI Taxonomy" id="282683"/>
    <lineage>
        <taxon>Bacteria</taxon>
        <taxon>Pseudomonadati</taxon>
        <taxon>Pseudomonadota</taxon>
        <taxon>Alphaproteobacteria</taxon>
        <taxon>Rhodobacterales</taxon>
        <taxon>Roseobacteraceae</taxon>
        <taxon>Salipiger</taxon>
    </lineage>
</organism>
<feature type="transmembrane region" description="Helical" evidence="1">
    <location>
        <begin position="47"/>
        <end position="68"/>
    </location>
</feature>
<dbReference type="AlphaFoldDB" id="A0A1G7ALX5"/>
<name>A0A1G7ALX5_9RHOB</name>
<dbReference type="RefSeq" id="WP_008884317.1">
    <property type="nucleotide sequence ID" value="NZ_FNAV01000001.1"/>
</dbReference>
<feature type="transmembrane region" description="Helical" evidence="1">
    <location>
        <begin position="21"/>
        <end position="41"/>
    </location>
</feature>
<proteinExistence type="predicted"/>